<feature type="domain" description="HTH LytTR-type" evidence="3">
    <location>
        <begin position="130"/>
        <end position="196"/>
    </location>
</feature>
<protein>
    <submittedName>
        <fullName evidence="4">LytTR family DNA-binding domain-containing protein</fullName>
    </submittedName>
</protein>
<reference evidence="4 5" key="1">
    <citation type="submission" date="2023-08" db="EMBL/GenBank/DDBJ databases">
        <title>Comparative genomics and taxonomic characterization of three novel marine species of genus Marivirga.</title>
        <authorList>
            <person name="Muhammad N."/>
            <person name="Kim S.-G."/>
        </authorList>
    </citation>
    <scope>NUCLEOTIDE SEQUENCE [LARGE SCALE GENOMIC DNA]</scope>
    <source>
        <strain evidence="4 5">BDSF4-3</strain>
    </source>
</reference>
<sequence length="230" mass="26781">MTYKCIIVDDEELARQLIENHLSQLSDFELLASCSSAIEAHQFLQSETVDLLFMDIEMPVLKGTAFVKNLKAEPKVIFTTAHRDYAVEGFELDAVDYILKPITFERFFKAIEKFLAIQKPLETMDSKDSIYIQINKKNLRLILNDIFFVESFKDYLKIHLAEETLMFKHSLTAFEEKLNPSFLRIHRSYIVNRDKVTAYTKNDVEIGKIELPIGEFYKKNTLEKLGKPLK</sequence>
<dbReference type="Proteomes" id="UP001230496">
    <property type="component" value="Chromosome"/>
</dbReference>
<gene>
    <name evidence="4" type="ORF">QYS49_37535</name>
</gene>
<keyword evidence="4" id="KW-0238">DNA-binding</keyword>
<dbReference type="PANTHER" id="PTHR37299:SF1">
    <property type="entry name" value="STAGE 0 SPORULATION PROTEIN A HOMOLOG"/>
    <property type="match status" value="1"/>
</dbReference>
<dbReference type="GO" id="GO:0003677">
    <property type="term" value="F:DNA binding"/>
    <property type="evidence" value="ECO:0007669"/>
    <property type="project" value="UniProtKB-KW"/>
</dbReference>
<dbReference type="InterPro" id="IPR046947">
    <property type="entry name" value="LytR-like"/>
</dbReference>
<dbReference type="InterPro" id="IPR007492">
    <property type="entry name" value="LytTR_DNA-bd_dom"/>
</dbReference>
<keyword evidence="5" id="KW-1185">Reference proteome</keyword>
<evidence type="ECO:0000256" key="1">
    <source>
        <dbReference type="PROSITE-ProRule" id="PRU00169"/>
    </source>
</evidence>
<dbReference type="Gene3D" id="2.40.50.1020">
    <property type="entry name" value="LytTr DNA-binding domain"/>
    <property type="match status" value="1"/>
</dbReference>
<organism evidence="4 5">
    <name type="scientific">Marivirga salinarum</name>
    <dbReference type="NCBI Taxonomy" id="3059078"/>
    <lineage>
        <taxon>Bacteria</taxon>
        <taxon>Pseudomonadati</taxon>
        <taxon>Bacteroidota</taxon>
        <taxon>Cytophagia</taxon>
        <taxon>Cytophagales</taxon>
        <taxon>Marivirgaceae</taxon>
        <taxon>Marivirga</taxon>
    </lineage>
</organism>
<evidence type="ECO:0000313" key="5">
    <source>
        <dbReference type="Proteomes" id="UP001230496"/>
    </source>
</evidence>
<keyword evidence="1" id="KW-0597">Phosphoprotein</keyword>
<dbReference type="PROSITE" id="PS50930">
    <property type="entry name" value="HTH_LYTTR"/>
    <property type="match status" value="1"/>
</dbReference>
<dbReference type="AlphaFoldDB" id="A0AA51NA76"/>
<dbReference type="RefSeq" id="WP_308348090.1">
    <property type="nucleotide sequence ID" value="NZ_CP129971.1"/>
</dbReference>
<evidence type="ECO:0000313" key="4">
    <source>
        <dbReference type="EMBL" id="WMN11195.1"/>
    </source>
</evidence>
<feature type="modified residue" description="4-aspartylphosphate" evidence="1">
    <location>
        <position position="55"/>
    </location>
</feature>
<accession>A0AA51NA76</accession>
<evidence type="ECO:0000259" key="3">
    <source>
        <dbReference type="PROSITE" id="PS50930"/>
    </source>
</evidence>
<feature type="domain" description="Response regulatory" evidence="2">
    <location>
        <begin position="4"/>
        <end position="115"/>
    </location>
</feature>
<dbReference type="PROSITE" id="PS50110">
    <property type="entry name" value="RESPONSE_REGULATORY"/>
    <property type="match status" value="1"/>
</dbReference>
<dbReference type="SUPFAM" id="SSF52172">
    <property type="entry name" value="CheY-like"/>
    <property type="match status" value="1"/>
</dbReference>
<dbReference type="KEGG" id="msaa:QYS49_37535"/>
<dbReference type="EMBL" id="CP129971">
    <property type="protein sequence ID" value="WMN11195.1"/>
    <property type="molecule type" value="Genomic_DNA"/>
</dbReference>
<name>A0AA51NA76_9BACT</name>
<dbReference type="SMART" id="SM00850">
    <property type="entry name" value="LytTR"/>
    <property type="match status" value="1"/>
</dbReference>
<dbReference type="InterPro" id="IPR001789">
    <property type="entry name" value="Sig_transdc_resp-reg_receiver"/>
</dbReference>
<dbReference type="Pfam" id="PF00072">
    <property type="entry name" value="Response_reg"/>
    <property type="match status" value="1"/>
</dbReference>
<evidence type="ECO:0000259" key="2">
    <source>
        <dbReference type="PROSITE" id="PS50110"/>
    </source>
</evidence>
<dbReference type="PANTHER" id="PTHR37299">
    <property type="entry name" value="TRANSCRIPTIONAL REGULATOR-RELATED"/>
    <property type="match status" value="1"/>
</dbReference>
<dbReference type="GO" id="GO:0000156">
    <property type="term" value="F:phosphorelay response regulator activity"/>
    <property type="evidence" value="ECO:0007669"/>
    <property type="project" value="InterPro"/>
</dbReference>
<dbReference type="Pfam" id="PF04397">
    <property type="entry name" value="LytTR"/>
    <property type="match status" value="1"/>
</dbReference>
<dbReference type="Gene3D" id="3.40.50.2300">
    <property type="match status" value="1"/>
</dbReference>
<dbReference type="SMART" id="SM00448">
    <property type="entry name" value="REC"/>
    <property type="match status" value="1"/>
</dbReference>
<proteinExistence type="predicted"/>
<dbReference type="InterPro" id="IPR011006">
    <property type="entry name" value="CheY-like_superfamily"/>
</dbReference>